<accession>A0A8S9PMG2</accession>
<dbReference type="InterPro" id="IPR025715">
    <property type="entry name" value="FoP_C"/>
</dbReference>
<dbReference type="SUPFAM" id="SSF54928">
    <property type="entry name" value="RNA-binding domain, RBD"/>
    <property type="match status" value="1"/>
</dbReference>
<protein>
    <recommendedName>
        <fullName evidence="4">RRM domain-containing protein</fullName>
    </recommendedName>
</protein>
<evidence type="ECO:0000256" key="1">
    <source>
        <dbReference type="ARBA" id="ARBA00022884"/>
    </source>
</evidence>
<evidence type="ECO:0000256" key="3">
    <source>
        <dbReference type="SAM" id="MobiDB-lite"/>
    </source>
</evidence>
<dbReference type="Gene3D" id="3.30.70.330">
    <property type="match status" value="1"/>
</dbReference>
<dbReference type="Pfam" id="PF00076">
    <property type="entry name" value="RRM_1"/>
    <property type="match status" value="1"/>
</dbReference>
<feature type="compositionally biased region" description="Gly residues" evidence="3">
    <location>
        <begin position="66"/>
        <end position="82"/>
    </location>
</feature>
<keyword evidence="1 2" id="KW-0694">RNA-binding</keyword>
<dbReference type="EMBL" id="QGKX02001347">
    <property type="protein sequence ID" value="KAF3524853.1"/>
    <property type="molecule type" value="Genomic_DNA"/>
</dbReference>
<feature type="region of interest" description="Disordered" evidence="3">
    <location>
        <begin position="245"/>
        <end position="327"/>
    </location>
</feature>
<feature type="compositionally biased region" description="Polar residues" evidence="3">
    <location>
        <begin position="1"/>
        <end position="13"/>
    </location>
</feature>
<feature type="domain" description="RRM" evidence="4">
    <location>
        <begin position="140"/>
        <end position="217"/>
    </location>
</feature>
<feature type="compositionally biased region" description="Basic and acidic residues" evidence="3">
    <location>
        <begin position="20"/>
        <end position="36"/>
    </location>
</feature>
<dbReference type="PROSITE" id="PS50102">
    <property type="entry name" value="RRM"/>
    <property type="match status" value="1"/>
</dbReference>
<gene>
    <name evidence="5" type="ORF">F2Q69_00050851</name>
</gene>
<dbReference type="GO" id="GO:0006406">
    <property type="term" value="P:mRNA export from nucleus"/>
    <property type="evidence" value="ECO:0007669"/>
    <property type="project" value="TreeGrafter"/>
</dbReference>
<dbReference type="Pfam" id="PF13865">
    <property type="entry name" value="FoP_duplication"/>
    <property type="match status" value="1"/>
</dbReference>
<comment type="caution">
    <text evidence="5">The sequence shown here is derived from an EMBL/GenBank/DDBJ whole genome shotgun (WGS) entry which is preliminary data.</text>
</comment>
<evidence type="ECO:0000313" key="5">
    <source>
        <dbReference type="EMBL" id="KAF3524853.1"/>
    </source>
</evidence>
<dbReference type="GO" id="GO:0005634">
    <property type="term" value="C:nucleus"/>
    <property type="evidence" value="ECO:0007669"/>
    <property type="project" value="TreeGrafter"/>
</dbReference>
<feature type="region of interest" description="Disordered" evidence="3">
    <location>
        <begin position="51"/>
        <end position="93"/>
    </location>
</feature>
<dbReference type="SMART" id="SM00360">
    <property type="entry name" value="RRM"/>
    <property type="match status" value="1"/>
</dbReference>
<dbReference type="CDD" id="cd12680">
    <property type="entry name" value="RRM_THOC4"/>
    <property type="match status" value="1"/>
</dbReference>
<feature type="compositionally biased region" description="Basic and acidic residues" evidence="3">
    <location>
        <begin position="303"/>
        <end position="320"/>
    </location>
</feature>
<dbReference type="InterPro" id="IPR012677">
    <property type="entry name" value="Nucleotide-bd_a/b_plait_sf"/>
</dbReference>
<proteinExistence type="predicted"/>
<sequence length="327" mass="35017">MADETQSGPTGSSIVVDLDPSSHGEEETRRRSRDLIELKMADSLSMSLDEMVKRSKAAKKSAGKGVSRGGAKGAGRGAGGPVRRGPLAVKARPSSFSNKASSRIWDLLSLARRKKNLPWQNGLFEESMRSVGVTGIEVGTTVYVTNLDQGVTNEDIRELFGEIGEMKRYAIHYDQNGRPNGSAEVVYMRRSDAFQAMKRYNNVLLDGRSMKLEILGGNNEVAPVAARVNVTGLNGRMKRTVSIGQGIRGGRGRGRSAAPSMRRLPIGNQQGGGVRSGRGGFRGRGRGQAGGGRGNKGGRGGKKAVEKSAEELDKDLETYHAEAMNIS</sequence>
<evidence type="ECO:0000259" key="4">
    <source>
        <dbReference type="PROSITE" id="PS50102"/>
    </source>
</evidence>
<feature type="compositionally biased region" description="Gly residues" evidence="3">
    <location>
        <begin position="269"/>
        <end position="298"/>
    </location>
</feature>
<dbReference type="AlphaFoldDB" id="A0A8S9PMG2"/>
<dbReference type="InterPro" id="IPR051229">
    <property type="entry name" value="ALYREF_mRNA_export"/>
</dbReference>
<dbReference type="InterPro" id="IPR000504">
    <property type="entry name" value="RRM_dom"/>
</dbReference>
<dbReference type="InterPro" id="IPR035979">
    <property type="entry name" value="RBD_domain_sf"/>
</dbReference>
<dbReference type="Proteomes" id="UP000712600">
    <property type="component" value="Unassembled WGS sequence"/>
</dbReference>
<organism evidence="5 6">
    <name type="scientific">Brassica cretica</name>
    <name type="common">Mustard</name>
    <dbReference type="NCBI Taxonomy" id="69181"/>
    <lineage>
        <taxon>Eukaryota</taxon>
        <taxon>Viridiplantae</taxon>
        <taxon>Streptophyta</taxon>
        <taxon>Embryophyta</taxon>
        <taxon>Tracheophyta</taxon>
        <taxon>Spermatophyta</taxon>
        <taxon>Magnoliopsida</taxon>
        <taxon>eudicotyledons</taxon>
        <taxon>Gunneridae</taxon>
        <taxon>Pentapetalae</taxon>
        <taxon>rosids</taxon>
        <taxon>malvids</taxon>
        <taxon>Brassicales</taxon>
        <taxon>Brassicaceae</taxon>
        <taxon>Brassiceae</taxon>
        <taxon>Brassica</taxon>
    </lineage>
</organism>
<reference evidence="5" key="1">
    <citation type="submission" date="2019-12" db="EMBL/GenBank/DDBJ databases">
        <title>Genome sequencing and annotation of Brassica cretica.</title>
        <authorList>
            <person name="Studholme D.J."/>
            <person name="Sarris P."/>
        </authorList>
    </citation>
    <scope>NUCLEOTIDE SEQUENCE</scope>
    <source>
        <strain evidence="5">PFS-109/04</strain>
        <tissue evidence="5">Leaf</tissue>
    </source>
</reference>
<dbReference type="PANTHER" id="PTHR19965">
    <property type="entry name" value="RNA AND EXPORT FACTOR BINDING PROTEIN"/>
    <property type="match status" value="1"/>
</dbReference>
<feature type="region of interest" description="Disordered" evidence="3">
    <location>
        <begin position="1"/>
        <end position="36"/>
    </location>
</feature>
<dbReference type="SMART" id="SM01218">
    <property type="entry name" value="FoP_duplication"/>
    <property type="match status" value="1"/>
</dbReference>
<dbReference type="PANTHER" id="PTHR19965:SF86">
    <property type="entry name" value="THO COMPLEX SUBUNIT 4C"/>
    <property type="match status" value="1"/>
</dbReference>
<evidence type="ECO:0000313" key="6">
    <source>
        <dbReference type="Proteomes" id="UP000712600"/>
    </source>
</evidence>
<dbReference type="GO" id="GO:0003729">
    <property type="term" value="F:mRNA binding"/>
    <property type="evidence" value="ECO:0007669"/>
    <property type="project" value="TreeGrafter"/>
</dbReference>
<evidence type="ECO:0000256" key="2">
    <source>
        <dbReference type="PROSITE-ProRule" id="PRU00176"/>
    </source>
</evidence>
<name>A0A8S9PMG2_BRACR</name>